<reference evidence="2" key="1">
    <citation type="submission" date="2024-07" db="EMBL/GenBank/DDBJ databases">
        <title>Two chromosome-level genome assemblies of Korean endemic species Abeliophyllum distichum and Forsythia ovata (Oleaceae).</title>
        <authorList>
            <person name="Jang H."/>
        </authorList>
    </citation>
    <scope>NUCLEOTIDE SEQUENCE [LARGE SCALE GENOMIC DNA]</scope>
</reference>
<name>A0ABD1XA52_9LAMI</name>
<organism evidence="1 2">
    <name type="scientific">Forsythia ovata</name>
    <dbReference type="NCBI Taxonomy" id="205694"/>
    <lineage>
        <taxon>Eukaryota</taxon>
        <taxon>Viridiplantae</taxon>
        <taxon>Streptophyta</taxon>
        <taxon>Embryophyta</taxon>
        <taxon>Tracheophyta</taxon>
        <taxon>Spermatophyta</taxon>
        <taxon>Magnoliopsida</taxon>
        <taxon>eudicotyledons</taxon>
        <taxon>Gunneridae</taxon>
        <taxon>Pentapetalae</taxon>
        <taxon>asterids</taxon>
        <taxon>lamiids</taxon>
        <taxon>Lamiales</taxon>
        <taxon>Oleaceae</taxon>
        <taxon>Forsythieae</taxon>
        <taxon>Forsythia</taxon>
    </lineage>
</organism>
<sequence>METPNRRTTRSTKKDVLLVAEDFVSHSRLKLLLDKKCTQERNKCKRMIDTIDLTSTSKKKRTNEIYEPRVKVTTLEPTKEEKKSTYYVVVSRRHHVDLIHNDDSDFVDHPVS</sequence>
<proteinExistence type="predicted"/>
<evidence type="ECO:0000313" key="2">
    <source>
        <dbReference type="Proteomes" id="UP001604277"/>
    </source>
</evidence>
<keyword evidence="2" id="KW-1185">Reference proteome</keyword>
<comment type="caution">
    <text evidence="1">The sequence shown here is derived from an EMBL/GenBank/DDBJ whole genome shotgun (WGS) entry which is preliminary data.</text>
</comment>
<dbReference type="AlphaFoldDB" id="A0ABD1XA52"/>
<evidence type="ECO:0000313" key="1">
    <source>
        <dbReference type="EMBL" id="KAL2558636.1"/>
    </source>
</evidence>
<gene>
    <name evidence="1" type="ORF">Fot_03375</name>
</gene>
<dbReference type="Proteomes" id="UP001604277">
    <property type="component" value="Unassembled WGS sequence"/>
</dbReference>
<accession>A0ABD1XA52</accession>
<dbReference type="EMBL" id="JBFOLJ010000001">
    <property type="protein sequence ID" value="KAL2558636.1"/>
    <property type="molecule type" value="Genomic_DNA"/>
</dbReference>
<protein>
    <submittedName>
        <fullName evidence="1">Uncharacterized protein</fullName>
    </submittedName>
</protein>